<keyword evidence="3 6" id="KW-0694">RNA-binding</keyword>
<feature type="region of interest" description="Disordered" evidence="7">
    <location>
        <begin position="351"/>
        <end position="436"/>
    </location>
</feature>
<evidence type="ECO:0000256" key="5">
    <source>
        <dbReference type="ARBA" id="ARBA00023242"/>
    </source>
</evidence>
<dbReference type="GO" id="GO:0071011">
    <property type="term" value="C:precatalytic spliceosome"/>
    <property type="evidence" value="ECO:0007669"/>
    <property type="project" value="TreeGrafter"/>
</dbReference>
<dbReference type="GO" id="GO:0006376">
    <property type="term" value="P:mRNA splice site recognition"/>
    <property type="evidence" value="ECO:0007669"/>
    <property type="project" value="TreeGrafter"/>
</dbReference>
<sequence>MFNVDDLAYINAYRKSVTAGGSAEPREPVIFGKETKETLPFQLITLSDDQRFAIERARKYALEQSIQNALKKQMDQLQTQDANIIKQNQALVLLSRIYVGSISFEIGEEEIRKAFSPFGPIKSIALSWDSALQKHKGFAFVEFEVPEAATLVLEQMNGFMIAGRGIKVGRPSNAPQTSTLEEELRRDPSNRNRIYVSGVHPELSESDIQTVFEAFGKVSSCTLDPDVKFGQPTRHKGYGWIEFENEQAAIDAVASMNGFELAGQLLRVGHAISPKNTSSSLTFSLTGSANAAQSQAASASAVAAAAASISARVMALDNAATTKSPDVAPGSGFSGSASNVPPPGVFIPTTIGSSVKSSAPPPTTAATAPTEAVAAPAQLPVANSVTASASWDDDDTSHPPVTAFEAPPTAVSDQSPPASSMQAPYSPSALSPILPNGELEEGVESSVILLENMVDPSELDSELEEEVSEECSKFGTVLRVLVHATDTAVRIFVHFDAQEAASAACASLNNRYFGGRLVMARLYPAEDFQMRNLDL</sequence>
<organism evidence="9">
    <name type="scientific">Schistocephalus solidus</name>
    <name type="common">Tapeworm</name>
    <dbReference type="NCBI Taxonomy" id="70667"/>
    <lineage>
        <taxon>Eukaryota</taxon>
        <taxon>Metazoa</taxon>
        <taxon>Spiralia</taxon>
        <taxon>Lophotrochozoa</taxon>
        <taxon>Platyhelminthes</taxon>
        <taxon>Cestoda</taxon>
        <taxon>Eucestoda</taxon>
        <taxon>Diphyllobothriidea</taxon>
        <taxon>Diphyllobothriidae</taxon>
        <taxon>Schistocephalus</taxon>
    </lineage>
</organism>
<protein>
    <submittedName>
        <fullName evidence="9">Poly(U)-binding-splicing factor PUF60</fullName>
    </submittedName>
</protein>
<dbReference type="AlphaFoldDB" id="A0A0X3NXC9"/>
<evidence type="ECO:0000259" key="8">
    <source>
        <dbReference type="PROSITE" id="PS50102"/>
    </source>
</evidence>
<evidence type="ECO:0000256" key="4">
    <source>
        <dbReference type="ARBA" id="ARBA00023187"/>
    </source>
</evidence>
<dbReference type="InterPro" id="IPR003954">
    <property type="entry name" value="RRM_euk-type"/>
</dbReference>
<keyword evidence="2" id="KW-0507">mRNA processing</keyword>
<dbReference type="SMART" id="SM00361">
    <property type="entry name" value="RRM_1"/>
    <property type="match status" value="3"/>
</dbReference>
<feature type="compositionally biased region" description="Low complexity" evidence="7">
    <location>
        <begin position="364"/>
        <end position="377"/>
    </location>
</feature>
<evidence type="ECO:0000256" key="3">
    <source>
        <dbReference type="ARBA" id="ARBA00022884"/>
    </source>
</evidence>
<evidence type="ECO:0000256" key="1">
    <source>
        <dbReference type="ARBA" id="ARBA00004123"/>
    </source>
</evidence>
<evidence type="ECO:0000313" key="9">
    <source>
        <dbReference type="EMBL" id="JAP44471.1"/>
    </source>
</evidence>
<evidence type="ECO:0000256" key="7">
    <source>
        <dbReference type="SAM" id="MobiDB-lite"/>
    </source>
</evidence>
<keyword evidence="5" id="KW-0539">Nucleus</keyword>
<accession>A0A0X3NXC9</accession>
<dbReference type="InterPro" id="IPR012677">
    <property type="entry name" value="Nucleotide-bd_a/b_plait_sf"/>
</dbReference>
<dbReference type="InterPro" id="IPR034209">
    <property type="entry name" value="PUF60_RRM1"/>
</dbReference>
<feature type="domain" description="RRM" evidence="8">
    <location>
        <begin position="95"/>
        <end position="173"/>
    </location>
</feature>
<dbReference type="Gene3D" id="3.30.70.330">
    <property type="match status" value="3"/>
</dbReference>
<reference evidence="9" key="1">
    <citation type="submission" date="2016-01" db="EMBL/GenBank/DDBJ databases">
        <title>Reference transcriptome for the parasite Schistocephalus solidus: insights into the molecular evolution of parasitism.</title>
        <authorList>
            <person name="Hebert F.O."/>
            <person name="Grambauer S."/>
            <person name="Barber I."/>
            <person name="Landry C.R."/>
            <person name="Aubin-Horth N."/>
        </authorList>
    </citation>
    <scope>NUCLEOTIDE SEQUENCE</scope>
</reference>
<dbReference type="FunFam" id="3.30.70.330:FF:000382">
    <property type="entry name" value="G-patch domain-containing protein"/>
    <property type="match status" value="1"/>
</dbReference>
<name>A0A0X3NXC9_SCHSO</name>
<dbReference type="InterPro" id="IPR051974">
    <property type="entry name" value="PUF60_regulator"/>
</dbReference>
<dbReference type="Pfam" id="PF00076">
    <property type="entry name" value="RRM_1"/>
    <property type="match status" value="3"/>
</dbReference>
<dbReference type="GO" id="GO:0003723">
    <property type="term" value="F:RNA binding"/>
    <property type="evidence" value="ECO:0007669"/>
    <property type="project" value="UniProtKB-UniRule"/>
</dbReference>
<comment type="subcellular location">
    <subcellularLocation>
        <location evidence="1">Nucleus</location>
    </subcellularLocation>
</comment>
<dbReference type="PANTHER" id="PTHR47330">
    <property type="entry name" value="POLY(U)-BINDING-SPLICING FACTOR PUF60-B-RELATED"/>
    <property type="match status" value="1"/>
</dbReference>
<evidence type="ECO:0000256" key="6">
    <source>
        <dbReference type="PROSITE-ProRule" id="PRU00176"/>
    </source>
</evidence>
<dbReference type="InterPro" id="IPR035979">
    <property type="entry name" value="RBD_domain_sf"/>
</dbReference>
<evidence type="ECO:0000256" key="2">
    <source>
        <dbReference type="ARBA" id="ARBA00022664"/>
    </source>
</evidence>
<dbReference type="FunFam" id="3.30.70.330:FF:000136">
    <property type="entry name" value="poly(U)-binding-splicing factor PUF60 isoform X1"/>
    <property type="match status" value="1"/>
</dbReference>
<dbReference type="EMBL" id="GEEE01018754">
    <property type="protein sequence ID" value="JAP44471.1"/>
    <property type="molecule type" value="Transcribed_RNA"/>
</dbReference>
<dbReference type="InterPro" id="IPR034211">
    <property type="entry name" value="PUF60_RRM2"/>
</dbReference>
<dbReference type="GO" id="GO:0000380">
    <property type="term" value="P:alternative mRNA splicing, via spliceosome"/>
    <property type="evidence" value="ECO:0007669"/>
    <property type="project" value="TreeGrafter"/>
</dbReference>
<dbReference type="SUPFAM" id="SSF54928">
    <property type="entry name" value="RNA-binding domain, RBD"/>
    <property type="match status" value="2"/>
</dbReference>
<dbReference type="PANTHER" id="PTHR47330:SF1">
    <property type="entry name" value="POLY(U)-BINDING-SPLICING FACTOR PUF60"/>
    <property type="match status" value="1"/>
</dbReference>
<feature type="compositionally biased region" description="Polar residues" evidence="7">
    <location>
        <begin position="411"/>
        <end position="429"/>
    </location>
</feature>
<dbReference type="CDD" id="cd12370">
    <property type="entry name" value="RRM1_PUF60"/>
    <property type="match status" value="1"/>
</dbReference>
<dbReference type="CDD" id="cd12371">
    <property type="entry name" value="RRM2_PUF60"/>
    <property type="match status" value="1"/>
</dbReference>
<gene>
    <name evidence="9" type="primary">PUF60</name>
    <name evidence="9" type="ORF">TR125369</name>
</gene>
<dbReference type="PROSITE" id="PS50102">
    <property type="entry name" value="RRM"/>
    <property type="match status" value="3"/>
</dbReference>
<dbReference type="GO" id="GO:0000381">
    <property type="term" value="P:regulation of alternative mRNA splicing, via spliceosome"/>
    <property type="evidence" value="ECO:0007669"/>
    <property type="project" value="TreeGrafter"/>
</dbReference>
<proteinExistence type="predicted"/>
<dbReference type="InterPro" id="IPR000504">
    <property type="entry name" value="RRM_dom"/>
</dbReference>
<dbReference type="GO" id="GO:0071013">
    <property type="term" value="C:catalytic step 2 spliceosome"/>
    <property type="evidence" value="ECO:0007669"/>
    <property type="project" value="TreeGrafter"/>
</dbReference>
<dbReference type="SMART" id="SM00360">
    <property type="entry name" value="RRM"/>
    <property type="match status" value="3"/>
</dbReference>
<keyword evidence="4" id="KW-0508">mRNA splicing</keyword>
<feature type="domain" description="RRM" evidence="8">
    <location>
        <begin position="446"/>
        <end position="525"/>
    </location>
</feature>
<feature type="domain" description="RRM" evidence="8">
    <location>
        <begin position="192"/>
        <end position="273"/>
    </location>
</feature>